<dbReference type="Pfam" id="PF00581">
    <property type="entry name" value="Rhodanese"/>
    <property type="match status" value="2"/>
</dbReference>
<feature type="domain" description="Rhodanese" evidence="4">
    <location>
        <begin position="61"/>
        <end position="166"/>
    </location>
</feature>
<dbReference type="PROSITE" id="PS50206">
    <property type="entry name" value="RHODANESE_3"/>
    <property type="match status" value="2"/>
</dbReference>
<sequence>MIILKGLKSGVQFSSQAIRLPHQLRMYSSDIRKKLLIETDELDELIKKKPSDLKIINGSFFLPKMKRNARQEHIDKRIPGARFFDIDEITNKSFNMPRMIPTLEQFKQHMDVMGVHRDDEIVCYDNLGIFSSPRVAFTFKYFGAERVRVLNGGFVKWLKENRLTESGPEISTVDTNDQNEEIKRPYEVVDEERLVNKIEEMHRIAYLLMNNMISTQVIDARSPGRYFGEEDEGPNVRRGHFYGAKNAYYHDFVDQETQTFKSDKEIAKYFLSKDVDTSLTTISYCGSGVSACIANLALELMGNDRYTLYDGSWSEYGSVPEPHFERSSMDQTIPSILHNVTKSHSDQLHHQFLQQDQMQIKQMEINRKENEMKDELKKRFPKHLYNSDESESDYDLKEEDMHPQIRSKLINKK</sequence>
<reference evidence="5 6" key="1">
    <citation type="submission" date="2014-06" db="EMBL/GenBank/DDBJ databases">
        <authorList>
            <person name="Swart Estienne"/>
        </authorList>
    </citation>
    <scope>NUCLEOTIDE SEQUENCE [LARGE SCALE GENOMIC DNA]</scope>
    <source>
        <strain evidence="5 6">130c</strain>
    </source>
</reference>
<feature type="domain" description="Rhodanese" evidence="4">
    <location>
        <begin position="211"/>
        <end position="325"/>
    </location>
</feature>
<dbReference type="InterPro" id="IPR001763">
    <property type="entry name" value="Rhodanese-like_dom"/>
</dbReference>
<keyword evidence="1" id="KW-0808">Transferase</keyword>
<protein>
    <recommendedName>
        <fullName evidence="4">Rhodanese domain-containing protein</fullName>
    </recommendedName>
</protein>
<evidence type="ECO:0000313" key="6">
    <source>
        <dbReference type="Proteomes" id="UP000039865"/>
    </source>
</evidence>
<feature type="compositionally biased region" description="Acidic residues" evidence="3">
    <location>
        <begin position="388"/>
        <end position="398"/>
    </location>
</feature>
<keyword evidence="6" id="KW-1185">Reference proteome</keyword>
<evidence type="ECO:0000256" key="2">
    <source>
        <dbReference type="ARBA" id="ARBA00022737"/>
    </source>
</evidence>
<dbReference type="CDD" id="cd01449">
    <property type="entry name" value="TST_Repeat_2"/>
    <property type="match status" value="1"/>
</dbReference>
<dbReference type="Proteomes" id="UP000039865">
    <property type="component" value="Unassembled WGS sequence"/>
</dbReference>
<evidence type="ECO:0000256" key="3">
    <source>
        <dbReference type="SAM" id="MobiDB-lite"/>
    </source>
</evidence>
<keyword evidence="2" id="KW-0677">Repeat</keyword>
<dbReference type="OMA" id="RPFIAYC"/>
<proteinExistence type="predicted"/>
<dbReference type="FunCoup" id="A0A077ZPC4">
    <property type="interactions" value="58"/>
</dbReference>
<evidence type="ECO:0000256" key="1">
    <source>
        <dbReference type="ARBA" id="ARBA00022679"/>
    </source>
</evidence>
<dbReference type="PANTHER" id="PTHR11364:SF27">
    <property type="entry name" value="SULFURTRANSFERASE"/>
    <property type="match status" value="1"/>
</dbReference>
<dbReference type="InParanoid" id="A0A077ZPC4"/>
<name>A0A077ZPC4_STYLE</name>
<gene>
    <name evidence="5" type="primary">Contig1395.g53</name>
    <name evidence="5" type="ORF">STYLEM_722</name>
</gene>
<dbReference type="PANTHER" id="PTHR11364">
    <property type="entry name" value="THIOSULFATE SULFERTANSFERASE"/>
    <property type="match status" value="1"/>
</dbReference>
<organism evidence="5 6">
    <name type="scientific">Stylonychia lemnae</name>
    <name type="common">Ciliate</name>
    <dbReference type="NCBI Taxonomy" id="5949"/>
    <lineage>
        <taxon>Eukaryota</taxon>
        <taxon>Sar</taxon>
        <taxon>Alveolata</taxon>
        <taxon>Ciliophora</taxon>
        <taxon>Intramacronucleata</taxon>
        <taxon>Spirotrichea</taxon>
        <taxon>Stichotrichia</taxon>
        <taxon>Sporadotrichida</taxon>
        <taxon>Oxytrichidae</taxon>
        <taxon>Stylonychinae</taxon>
        <taxon>Stylonychia</taxon>
    </lineage>
</organism>
<dbReference type="SMART" id="SM00450">
    <property type="entry name" value="RHOD"/>
    <property type="match status" value="2"/>
</dbReference>
<dbReference type="Gene3D" id="3.40.250.10">
    <property type="entry name" value="Rhodanese-like domain"/>
    <property type="match status" value="2"/>
</dbReference>
<dbReference type="SUPFAM" id="SSF52821">
    <property type="entry name" value="Rhodanese/Cell cycle control phosphatase"/>
    <property type="match status" value="2"/>
</dbReference>
<evidence type="ECO:0000259" key="4">
    <source>
        <dbReference type="PROSITE" id="PS50206"/>
    </source>
</evidence>
<accession>A0A077ZPC4</accession>
<dbReference type="EMBL" id="CCKQ01000681">
    <property type="protein sequence ID" value="CDW71773.1"/>
    <property type="molecule type" value="Genomic_DNA"/>
</dbReference>
<dbReference type="InterPro" id="IPR036873">
    <property type="entry name" value="Rhodanese-like_dom_sf"/>
</dbReference>
<dbReference type="GO" id="GO:0005739">
    <property type="term" value="C:mitochondrion"/>
    <property type="evidence" value="ECO:0007669"/>
    <property type="project" value="TreeGrafter"/>
</dbReference>
<dbReference type="AlphaFoldDB" id="A0A077ZPC4"/>
<dbReference type="InterPro" id="IPR045078">
    <property type="entry name" value="TST/MPST-like"/>
</dbReference>
<dbReference type="OrthoDB" id="448293at2759"/>
<feature type="region of interest" description="Disordered" evidence="3">
    <location>
        <begin position="371"/>
        <end position="413"/>
    </location>
</feature>
<evidence type="ECO:0000313" key="5">
    <source>
        <dbReference type="EMBL" id="CDW71773.1"/>
    </source>
</evidence>
<dbReference type="GO" id="GO:0004792">
    <property type="term" value="F:thiosulfate-cyanide sulfurtransferase activity"/>
    <property type="evidence" value="ECO:0007669"/>
    <property type="project" value="TreeGrafter"/>
</dbReference>
<dbReference type="CDD" id="cd01448">
    <property type="entry name" value="TST_Repeat_1"/>
    <property type="match status" value="1"/>
</dbReference>